<sequence length="126" mass="14207">MKDKIEKVLVEVYSTREMLGRMDNPEKLKEINRVVAKPAPYPVNYIEAAAKPKSTVAATNTSDPTARPGTSHTLIMASKFETHAAEQVITKLRAVVNSREMEVAVDRIRKTRGSKCRSELLIDRRR</sequence>
<comment type="caution">
    <text evidence="1">The sequence shown here is derived from an EMBL/GenBank/DDBJ whole genome shotgun (WGS) entry which is preliminary data.</text>
</comment>
<organism evidence="1 2">
    <name type="scientific">Eumeta variegata</name>
    <name type="common">Bagworm moth</name>
    <name type="synonym">Eumeta japonica</name>
    <dbReference type="NCBI Taxonomy" id="151549"/>
    <lineage>
        <taxon>Eukaryota</taxon>
        <taxon>Metazoa</taxon>
        <taxon>Ecdysozoa</taxon>
        <taxon>Arthropoda</taxon>
        <taxon>Hexapoda</taxon>
        <taxon>Insecta</taxon>
        <taxon>Pterygota</taxon>
        <taxon>Neoptera</taxon>
        <taxon>Endopterygota</taxon>
        <taxon>Lepidoptera</taxon>
        <taxon>Glossata</taxon>
        <taxon>Ditrysia</taxon>
        <taxon>Tineoidea</taxon>
        <taxon>Psychidae</taxon>
        <taxon>Oiketicinae</taxon>
        <taxon>Eumeta</taxon>
    </lineage>
</organism>
<proteinExistence type="predicted"/>
<accession>A0A4C1Z0B1</accession>
<gene>
    <name evidence="1" type="ORF">EVAR_53187_1</name>
</gene>
<evidence type="ECO:0000313" key="1">
    <source>
        <dbReference type="EMBL" id="GBP80047.1"/>
    </source>
</evidence>
<protein>
    <submittedName>
        <fullName evidence="1">Uncharacterized protein</fullName>
    </submittedName>
</protein>
<dbReference type="EMBL" id="BGZK01001443">
    <property type="protein sequence ID" value="GBP80047.1"/>
    <property type="molecule type" value="Genomic_DNA"/>
</dbReference>
<reference evidence="1 2" key="1">
    <citation type="journal article" date="2019" name="Commun. Biol.">
        <title>The bagworm genome reveals a unique fibroin gene that provides high tensile strength.</title>
        <authorList>
            <person name="Kono N."/>
            <person name="Nakamura H."/>
            <person name="Ohtoshi R."/>
            <person name="Tomita M."/>
            <person name="Numata K."/>
            <person name="Arakawa K."/>
        </authorList>
    </citation>
    <scope>NUCLEOTIDE SEQUENCE [LARGE SCALE GENOMIC DNA]</scope>
</reference>
<keyword evidence="2" id="KW-1185">Reference proteome</keyword>
<dbReference type="Proteomes" id="UP000299102">
    <property type="component" value="Unassembled WGS sequence"/>
</dbReference>
<dbReference type="AlphaFoldDB" id="A0A4C1Z0B1"/>
<dbReference type="OrthoDB" id="10022108at2759"/>
<name>A0A4C1Z0B1_EUMVA</name>
<evidence type="ECO:0000313" key="2">
    <source>
        <dbReference type="Proteomes" id="UP000299102"/>
    </source>
</evidence>